<dbReference type="PROSITE" id="PS50043">
    <property type="entry name" value="HTH_LUXR_2"/>
    <property type="match status" value="1"/>
</dbReference>
<sequence>MKTTLSKTELKVASYISEGMISKEIADKMCVSVNTVRTHTRSIRRKWAAKNIADITRIFILSLPNIVCLLNNKQLENEY</sequence>
<dbReference type="InterPro" id="IPR000792">
    <property type="entry name" value="Tscrpt_reg_LuxR_C"/>
</dbReference>
<dbReference type="PANTHER" id="PTHR44688:SF16">
    <property type="entry name" value="DNA-BINDING TRANSCRIPTIONAL ACTIVATOR DEVR_DOSR"/>
    <property type="match status" value="1"/>
</dbReference>
<name>A0ABW3WJR9_9FLAO</name>
<evidence type="ECO:0000313" key="6">
    <source>
        <dbReference type="Proteomes" id="UP001597241"/>
    </source>
</evidence>
<protein>
    <submittedName>
        <fullName evidence="5">Helix-turn-helix transcriptional regulator</fullName>
    </submittedName>
</protein>
<dbReference type="EMBL" id="JBHTMV010000002">
    <property type="protein sequence ID" value="MFD1292670.1"/>
    <property type="molecule type" value="Genomic_DNA"/>
</dbReference>
<keyword evidence="1" id="KW-0805">Transcription regulation</keyword>
<dbReference type="Pfam" id="PF00196">
    <property type="entry name" value="GerE"/>
    <property type="match status" value="1"/>
</dbReference>
<dbReference type="InterPro" id="IPR036388">
    <property type="entry name" value="WH-like_DNA-bd_sf"/>
</dbReference>
<evidence type="ECO:0000313" key="5">
    <source>
        <dbReference type="EMBL" id="MFD1292670.1"/>
    </source>
</evidence>
<organism evidence="5 6">
    <name type="scientific">Lutibacter holmesii</name>
    <dbReference type="NCBI Taxonomy" id="1137985"/>
    <lineage>
        <taxon>Bacteria</taxon>
        <taxon>Pseudomonadati</taxon>
        <taxon>Bacteroidota</taxon>
        <taxon>Flavobacteriia</taxon>
        <taxon>Flavobacteriales</taxon>
        <taxon>Flavobacteriaceae</taxon>
        <taxon>Lutibacter</taxon>
    </lineage>
</organism>
<dbReference type="SUPFAM" id="SSF46894">
    <property type="entry name" value="C-terminal effector domain of the bipartite response regulators"/>
    <property type="match status" value="1"/>
</dbReference>
<feature type="domain" description="HTH luxR-type" evidence="4">
    <location>
        <begin position="1"/>
        <end position="63"/>
    </location>
</feature>
<reference evidence="6" key="1">
    <citation type="journal article" date="2019" name="Int. J. Syst. Evol. Microbiol.">
        <title>The Global Catalogue of Microorganisms (GCM) 10K type strain sequencing project: providing services to taxonomists for standard genome sequencing and annotation.</title>
        <authorList>
            <consortium name="The Broad Institute Genomics Platform"/>
            <consortium name="The Broad Institute Genome Sequencing Center for Infectious Disease"/>
            <person name="Wu L."/>
            <person name="Ma J."/>
        </authorList>
    </citation>
    <scope>NUCLEOTIDE SEQUENCE [LARGE SCALE GENOMIC DNA]</scope>
    <source>
        <strain evidence="6">CCUG 62221</strain>
    </source>
</reference>
<keyword evidence="2" id="KW-0238">DNA-binding</keyword>
<gene>
    <name evidence="5" type="ORF">ACFQ5N_02370</name>
</gene>
<dbReference type="PROSITE" id="PS00622">
    <property type="entry name" value="HTH_LUXR_1"/>
    <property type="match status" value="1"/>
</dbReference>
<dbReference type="RefSeq" id="WP_386807408.1">
    <property type="nucleotide sequence ID" value="NZ_JBHTMV010000002.1"/>
</dbReference>
<dbReference type="Proteomes" id="UP001597241">
    <property type="component" value="Unassembled WGS sequence"/>
</dbReference>
<dbReference type="SMART" id="SM00421">
    <property type="entry name" value="HTH_LUXR"/>
    <property type="match status" value="1"/>
</dbReference>
<comment type="caution">
    <text evidence="5">The sequence shown here is derived from an EMBL/GenBank/DDBJ whole genome shotgun (WGS) entry which is preliminary data.</text>
</comment>
<dbReference type="PRINTS" id="PR00038">
    <property type="entry name" value="HTHLUXR"/>
</dbReference>
<evidence type="ECO:0000256" key="2">
    <source>
        <dbReference type="ARBA" id="ARBA00023125"/>
    </source>
</evidence>
<accession>A0ABW3WJR9</accession>
<dbReference type="CDD" id="cd06170">
    <property type="entry name" value="LuxR_C_like"/>
    <property type="match status" value="1"/>
</dbReference>
<keyword evidence="3" id="KW-0804">Transcription</keyword>
<evidence type="ECO:0000256" key="3">
    <source>
        <dbReference type="ARBA" id="ARBA00023163"/>
    </source>
</evidence>
<proteinExistence type="predicted"/>
<dbReference type="InterPro" id="IPR016032">
    <property type="entry name" value="Sig_transdc_resp-reg_C-effctor"/>
</dbReference>
<dbReference type="Gene3D" id="1.10.10.10">
    <property type="entry name" value="Winged helix-like DNA-binding domain superfamily/Winged helix DNA-binding domain"/>
    <property type="match status" value="1"/>
</dbReference>
<keyword evidence="6" id="KW-1185">Reference proteome</keyword>
<evidence type="ECO:0000256" key="1">
    <source>
        <dbReference type="ARBA" id="ARBA00023015"/>
    </source>
</evidence>
<evidence type="ECO:0000259" key="4">
    <source>
        <dbReference type="PROSITE" id="PS50043"/>
    </source>
</evidence>
<dbReference type="PANTHER" id="PTHR44688">
    <property type="entry name" value="DNA-BINDING TRANSCRIPTIONAL ACTIVATOR DEVR_DOSR"/>
    <property type="match status" value="1"/>
</dbReference>